<keyword evidence="1" id="KW-0732">Signal</keyword>
<dbReference type="EMBL" id="JBHTRV010000030">
    <property type="protein sequence ID" value="MFE5984158.1"/>
    <property type="molecule type" value="Genomic_DNA"/>
</dbReference>
<organism evidence="2 3">
    <name type="scientific">Streptomyces wedmorensis</name>
    <dbReference type="NCBI Taxonomy" id="43759"/>
    <lineage>
        <taxon>Bacteria</taxon>
        <taxon>Bacillati</taxon>
        <taxon>Actinomycetota</taxon>
        <taxon>Actinomycetes</taxon>
        <taxon>Kitasatosporales</taxon>
        <taxon>Streptomycetaceae</taxon>
        <taxon>Streptomyces</taxon>
    </lineage>
</organism>
<evidence type="ECO:0000313" key="2">
    <source>
        <dbReference type="EMBL" id="MFE5984158.1"/>
    </source>
</evidence>
<comment type="caution">
    <text evidence="2">The sequence shown here is derived from an EMBL/GenBank/DDBJ whole genome shotgun (WGS) entry which is preliminary data.</text>
</comment>
<evidence type="ECO:0008006" key="4">
    <source>
        <dbReference type="Google" id="ProtNLM"/>
    </source>
</evidence>
<proteinExistence type="predicted"/>
<sequence length="131" mass="13915">MRAIRQGFGAFASVAVLLTGIAVADEVRSSPAPAEDAPAAPVAEGPEAFEASCRTVVQGSRVTASCHNPYPATDSVRLHVECDRWWDVDTDSAPVEVGPADYAKLTGRCWKEVRSAWVTHQPADRAPLPGS</sequence>
<keyword evidence="3" id="KW-1185">Reference proteome</keyword>
<evidence type="ECO:0000313" key="3">
    <source>
        <dbReference type="Proteomes" id="UP001600424"/>
    </source>
</evidence>
<feature type="signal peptide" evidence="1">
    <location>
        <begin position="1"/>
        <end position="24"/>
    </location>
</feature>
<evidence type="ECO:0000256" key="1">
    <source>
        <dbReference type="SAM" id="SignalP"/>
    </source>
</evidence>
<accession>A0ABW6J2K9</accession>
<gene>
    <name evidence="2" type="ORF">ACFQ63_31245</name>
</gene>
<feature type="chain" id="PRO_5045459096" description="Secreted protein" evidence="1">
    <location>
        <begin position="25"/>
        <end position="131"/>
    </location>
</feature>
<dbReference type="Proteomes" id="UP001600424">
    <property type="component" value="Unassembled WGS sequence"/>
</dbReference>
<reference evidence="2 3" key="1">
    <citation type="submission" date="2024-09" db="EMBL/GenBank/DDBJ databases">
        <title>The Natural Products Discovery Center: Release of the First 8490 Sequenced Strains for Exploring Actinobacteria Biosynthetic Diversity.</title>
        <authorList>
            <person name="Kalkreuter E."/>
            <person name="Kautsar S.A."/>
            <person name="Yang D."/>
            <person name="Bader C.D."/>
            <person name="Teijaro C.N."/>
            <person name="Fluegel L."/>
            <person name="Davis C.M."/>
            <person name="Simpson J.R."/>
            <person name="Lauterbach L."/>
            <person name="Steele A.D."/>
            <person name="Gui C."/>
            <person name="Meng S."/>
            <person name="Li G."/>
            <person name="Viehrig K."/>
            <person name="Ye F."/>
            <person name="Su P."/>
            <person name="Kiefer A.F."/>
            <person name="Nichols A."/>
            <person name="Cepeda A.J."/>
            <person name="Yan W."/>
            <person name="Fan B."/>
            <person name="Jiang Y."/>
            <person name="Adhikari A."/>
            <person name="Zheng C.-J."/>
            <person name="Schuster L."/>
            <person name="Cowan T.M."/>
            <person name="Smanski M.J."/>
            <person name="Chevrette M.G."/>
            <person name="De Carvalho L.P.S."/>
            <person name="Shen B."/>
        </authorList>
    </citation>
    <scope>NUCLEOTIDE SEQUENCE [LARGE SCALE GENOMIC DNA]</scope>
    <source>
        <strain evidence="2 3">NPDC056472</strain>
    </source>
</reference>
<protein>
    <recommendedName>
        <fullName evidence="4">Secreted protein</fullName>
    </recommendedName>
</protein>
<name>A0ABW6J2K9_STRWE</name>
<dbReference type="RefSeq" id="WP_386256896.1">
    <property type="nucleotide sequence ID" value="NZ_JBHTRV010000030.1"/>
</dbReference>